<dbReference type="GO" id="GO:0015031">
    <property type="term" value="P:protein transport"/>
    <property type="evidence" value="ECO:0007669"/>
    <property type="project" value="UniProtKB-KW"/>
</dbReference>
<comment type="caution">
    <text evidence="12">The sequence shown here is derived from an EMBL/GenBank/DDBJ whole genome shotgun (WGS) entry which is preliminary data.</text>
</comment>
<dbReference type="OrthoDB" id="1100720at2"/>
<accession>A0A3M9MXI1</accession>
<name>A0A3M9MXI1_9BACT</name>
<reference evidence="12 13" key="1">
    <citation type="submission" date="2018-11" db="EMBL/GenBank/DDBJ databases">
        <title>Rufibacter latericius sp. nov., isolated from water in Baiyang Lake.</title>
        <authorList>
            <person name="Yang Y."/>
        </authorList>
    </citation>
    <scope>NUCLEOTIDE SEQUENCE [LARGE SCALE GENOMIC DNA]</scope>
    <source>
        <strain evidence="12 13">MCC P1</strain>
    </source>
</reference>
<evidence type="ECO:0000256" key="6">
    <source>
        <dbReference type="ARBA" id="ARBA00022692"/>
    </source>
</evidence>
<dbReference type="Proteomes" id="UP000271010">
    <property type="component" value="Unassembled WGS sequence"/>
</dbReference>
<dbReference type="AlphaFoldDB" id="A0A3M9MXI1"/>
<dbReference type="PANTHER" id="PTHR33446">
    <property type="entry name" value="PROTEIN TONB-RELATED"/>
    <property type="match status" value="1"/>
</dbReference>
<dbReference type="PANTHER" id="PTHR33446:SF2">
    <property type="entry name" value="PROTEIN TONB"/>
    <property type="match status" value="1"/>
</dbReference>
<feature type="domain" description="TonB C-terminal" evidence="11">
    <location>
        <begin position="44"/>
        <end position="127"/>
    </location>
</feature>
<evidence type="ECO:0000256" key="5">
    <source>
        <dbReference type="ARBA" id="ARBA00022519"/>
    </source>
</evidence>
<keyword evidence="6" id="KW-0812">Transmembrane</keyword>
<gene>
    <name evidence="12" type="ORF">EFA69_08430</name>
</gene>
<feature type="signal peptide" evidence="10">
    <location>
        <begin position="1"/>
        <end position="21"/>
    </location>
</feature>
<sequence length="127" mass="13555">MKVKHVLVAASLAFFTAGTCAAQTAPKATAAQTGKLPVAEHYPGGQDSLVAHLQRSIQYPAMAKRNRVMGTCIIHFTLKEDGAITNAKILKEVGGGTGQEALRVVQLLKFNAPGYSQEYSVPVNFKL</sequence>
<dbReference type="GO" id="GO:0098797">
    <property type="term" value="C:plasma membrane protein complex"/>
    <property type="evidence" value="ECO:0007669"/>
    <property type="project" value="TreeGrafter"/>
</dbReference>
<keyword evidence="13" id="KW-1185">Reference proteome</keyword>
<dbReference type="InterPro" id="IPR051045">
    <property type="entry name" value="TonB-dependent_transducer"/>
</dbReference>
<comment type="subcellular location">
    <subcellularLocation>
        <location evidence="1">Cell inner membrane</location>
        <topology evidence="1">Single-pass membrane protein</topology>
        <orientation evidence="1">Periplasmic side</orientation>
    </subcellularLocation>
</comment>
<keyword evidence="5" id="KW-0997">Cell inner membrane</keyword>
<evidence type="ECO:0000256" key="7">
    <source>
        <dbReference type="ARBA" id="ARBA00022927"/>
    </source>
</evidence>
<comment type="similarity">
    <text evidence="2">Belongs to the TonB family.</text>
</comment>
<evidence type="ECO:0000256" key="10">
    <source>
        <dbReference type="SAM" id="SignalP"/>
    </source>
</evidence>
<evidence type="ECO:0000313" key="13">
    <source>
        <dbReference type="Proteomes" id="UP000271010"/>
    </source>
</evidence>
<keyword evidence="8" id="KW-1133">Transmembrane helix</keyword>
<protein>
    <submittedName>
        <fullName evidence="12">Energy transducer TonB</fullName>
    </submittedName>
</protein>
<keyword evidence="10" id="KW-0732">Signal</keyword>
<evidence type="ECO:0000256" key="3">
    <source>
        <dbReference type="ARBA" id="ARBA00022448"/>
    </source>
</evidence>
<keyword evidence="4" id="KW-1003">Cell membrane</keyword>
<keyword evidence="9" id="KW-0472">Membrane</keyword>
<organism evidence="12 13">
    <name type="scientific">Rufibacter immobilis</name>
    <dbReference type="NCBI Taxonomy" id="1348778"/>
    <lineage>
        <taxon>Bacteria</taxon>
        <taxon>Pseudomonadati</taxon>
        <taxon>Bacteroidota</taxon>
        <taxon>Cytophagia</taxon>
        <taxon>Cytophagales</taxon>
        <taxon>Hymenobacteraceae</taxon>
        <taxon>Rufibacter</taxon>
    </lineage>
</organism>
<proteinExistence type="inferred from homology"/>
<evidence type="ECO:0000256" key="1">
    <source>
        <dbReference type="ARBA" id="ARBA00004383"/>
    </source>
</evidence>
<dbReference type="Gene3D" id="3.30.1150.10">
    <property type="match status" value="1"/>
</dbReference>
<dbReference type="GO" id="GO:0055085">
    <property type="term" value="P:transmembrane transport"/>
    <property type="evidence" value="ECO:0007669"/>
    <property type="project" value="InterPro"/>
</dbReference>
<evidence type="ECO:0000259" key="11">
    <source>
        <dbReference type="PROSITE" id="PS52015"/>
    </source>
</evidence>
<evidence type="ECO:0000313" key="12">
    <source>
        <dbReference type="EMBL" id="RNI29573.1"/>
    </source>
</evidence>
<dbReference type="GO" id="GO:0031992">
    <property type="term" value="F:energy transducer activity"/>
    <property type="evidence" value="ECO:0007669"/>
    <property type="project" value="TreeGrafter"/>
</dbReference>
<dbReference type="Pfam" id="PF03544">
    <property type="entry name" value="TonB_C"/>
    <property type="match status" value="1"/>
</dbReference>
<evidence type="ECO:0000256" key="8">
    <source>
        <dbReference type="ARBA" id="ARBA00022989"/>
    </source>
</evidence>
<dbReference type="RefSeq" id="WP_123132659.1">
    <property type="nucleotide sequence ID" value="NZ_RJJE01000009.1"/>
</dbReference>
<evidence type="ECO:0000256" key="9">
    <source>
        <dbReference type="ARBA" id="ARBA00023136"/>
    </source>
</evidence>
<keyword evidence="7" id="KW-0653">Protein transport</keyword>
<dbReference type="InterPro" id="IPR037682">
    <property type="entry name" value="TonB_C"/>
</dbReference>
<dbReference type="InterPro" id="IPR006260">
    <property type="entry name" value="TonB/TolA_C"/>
</dbReference>
<dbReference type="NCBIfam" id="TIGR01352">
    <property type="entry name" value="tonB_Cterm"/>
    <property type="match status" value="1"/>
</dbReference>
<keyword evidence="3" id="KW-0813">Transport</keyword>
<feature type="chain" id="PRO_5018333793" evidence="10">
    <location>
        <begin position="22"/>
        <end position="127"/>
    </location>
</feature>
<dbReference type="EMBL" id="RJJE01000009">
    <property type="protein sequence ID" value="RNI29573.1"/>
    <property type="molecule type" value="Genomic_DNA"/>
</dbReference>
<evidence type="ECO:0000256" key="4">
    <source>
        <dbReference type="ARBA" id="ARBA00022475"/>
    </source>
</evidence>
<dbReference type="SUPFAM" id="SSF74653">
    <property type="entry name" value="TolA/TonB C-terminal domain"/>
    <property type="match status" value="1"/>
</dbReference>
<dbReference type="PROSITE" id="PS52015">
    <property type="entry name" value="TONB_CTD"/>
    <property type="match status" value="1"/>
</dbReference>
<evidence type="ECO:0000256" key="2">
    <source>
        <dbReference type="ARBA" id="ARBA00006555"/>
    </source>
</evidence>